<evidence type="ECO:0000259" key="1">
    <source>
        <dbReference type="PROSITE" id="PS51746"/>
    </source>
</evidence>
<dbReference type="SUPFAM" id="SSF81606">
    <property type="entry name" value="PP2C-like"/>
    <property type="match status" value="1"/>
</dbReference>
<dbReference type="PROSITE" id="PS51746">
    <property type="entry name" value="PPM_2"/>
    <property type="match status" value="1"/>
</dbReference>
<sequence>MYDLFGPPHFPSLQVRESDELKEIFRGHEIEVSEDGISEVPSVILGVVSALRADKASFGFFYVLTDEEIRQGLKVFSNGSEFPPLYCESGSIGGGDIIMEILRRHLALNNTCLTMMVILNSQSWERWSKAEFVRAPLWYPIKHNVGGWGIGSTSSGRQSIDDPSALISRWFFLSGYRANTEEDAVVSHAQVQQHHMPSSSPIKDVAPHCGTKHNNSILDQSDHHSASRNHDSSRFGIVYKVTLMRMLELGSLSIAIEVSSKRELYSALGVLQAQMCMFLPGALCKGMHAHYCKVSQSKKMEDFILLKTKCQRVIGDGVSTYLVFGLFDRHNGFAAALYSKENLLNDVLAAIPPELSKDEWVAVLPRTSVAGFVETDMDFKEEAQTSGITITFVTIEGWVVIVASIGDSRCIFESAEGDIYHDGINANNAQPDFIPSCENLIGINLIE</sequence>
<organism evidence="2 3">
    <name type="scientific">Vitis vinifera</name>
    <name type="common">Grape</name>
    <dbReference type="NCBI Taxonomy" id="29760"/>
    <lineage>
        <taxon>Eukaryota</taxon>
        <taxon>Viridiplantae</taxon>
        <taxon>Streptophyta</taxon>
        <taxon>Embryophyta</taxon>
        <taxon>Tracheophyta</taxon>
        <taxon>Spermatophyta</taxon>
        <taxon>Magnoliopsida</taxon>
        <taxon>eudicotyledons</taxon>
        <taxon>Gunneridae</taxon>
        <taxon>Pentapetalae</taxon>
        <taxon>rosids</taxon>
        <taxon>Vitales</taxon>
        <taxon>Vitaceae</taxon>
        <taxon>Viteae</taxon>
        <taxon>Vitis</taxon>
    </lineage>
</organism>
<reference evidence="2 3" key="1">
    <citation type="journal article" date="2018" name="PLoS Genet.">
        <title>Population sequencing reveals clonal diversity and ancestral inbreeding in the grapevine cultivar Chardonnay.</title>
        <authorList>
            <person name="Roach M.J."/>
            <person name="Johnson D.L."/>
            <person name="Bohlmann J."/>
            <person name="van Vuuren H.J."/>
            <person name="Jones S.J."/>
            <person name="Pretorius I.S."/>
            <person name="Schmidt S.A."/>
            <person name="Borneman A.R."/>
        </authorList>
    </citation>
    <scope>NUCLEOTIDE SEQUENCE [LARGE SCALE GENOMIC DNA]</scope>
    <source>
        <strain evidence="3">cv. Chardonnay</strain>
        <tissue evidence="2">Leaf</tissue>
    </source>
</reference>
<dbReference type="InterPro" id="IPR001932">
    <property type="entry name" value="PPM-type_phosphatase-like_dom"/>
</dbReference>
<evidence type="ECO:0000313" key="3">
    <source>
        <dbReference type="Proteomes" id="UP000288805"/>
    </source>
</evidence>
<dbReference type="Pfam" id="PF00481">
    <property type="entry name" value="PP2C"/>
    <property type="match status" value="1"/>
</dbReference>
<comment type="caution">
    <text evidence="2">The sequence shown here is derived from an EMBL/GenBank/DDBJ whole genome shotgun (WGS) entry which is preliminary data.</text>
</comment>
<name>A0A438FR90_VITVI</name>
<dbReference type="InterPro" id="IPR036249">
    <property type="entry name" value="Thioredoxin-like_sf"/>
</dbReference>
<dbReference type="AlphaFoldDB" id="A0A438FR90"/>
<evidence type="ECO:0000313" key="2">
    <source>
        <dbReference type="EMBL" id="RVW62463.1"/>
    </source>
</evidence>
<dbReference type="Gene3D" id="3.40.30.10">
    <property type="entry name" value="Glutaredoxin"/>
    <property type="match status" value="1"/>
</dbReference>
<protein>
    <recommendedName>
        <fullName evidence="1">PPM-type phosphatase domain-containing protein</fullName>
    </recommendedName>
</protein>
<gene>
    <name evidence="2" type="primary">VvCHDp000813_2</name>
    <name evidence="2" type="ORF">CK203_060432</name>
</gene>
<dbReference type="Gene3D" id="3.60.40.10">
    <property type="entry name" value="PPM-type phosphatase domain"/>
    <property type="match status" value="1"/>
</dbReference>
<accession>A0A438FR90</accession>
<dbReference type="EMBL" id="QGNW01000772">
    <property type="protein sequence ID" value="RVW62463.1"/>
    <property type="molecule type" value="Genomic_DNA"/>
</dbReference>
<dbReference type="Proteomes" id="UP000288805">
    <property type="component" value="Unassembled WGS sequence"/>
</dbReference>
<dbReference type="SUPFAM" id="SSF52833">
    <property type="entry name" value="Thioredoxin-like"/>
    <property type="match status" value="1"/>
</dbReference>
<dbReference type="InterPro" id="IPR036457">
    <property type="entry name" value="PPM-type-like_dom_sf"/>
</dbReference>
<proteinExistence type="predicted"/>
<feature type="domain" description="PPM-type phosphatase" evidence="1">
    <location>
        <begin position="287"/>
        <end position="447"/>
    </location>
</feature>